<feature type="region of interest" description="Disordered" evidence="8">
    <location>
        <begin position="905"/>
        <end position="931"/>
    </location>
</feature>
<feature type="region of interest" description="Disordered" evidence="8">
    <location>
        <begin position="1"/>
        <end position="54"/>
    </location>
</feature>
<evidence type="ECO:0000256" key="4">
    <source>
        <dbReference type="ARBA" id="ARBA00022448"/>
    </source>
</evidence>
<dbReference type="GO" id="GO:0006891">
    <property type="term" value="P:intra-Golgi vesicle-mediated transport"/>
    <property type="evidence" value="ECO:0007669"/>
    <property type="project" value="InterPro"/>
</dbReference>
<dbReference type="GO" id="GO:0000139">
    <property type="term" value="C:Golgi membrane"/>
    <property type="evidence" value="ECO:0007669"/>
    <property type="project" value="UniProtKB-SubCell"/>
</dbReference>
<dbReference type="AlphaFoldDB" id="A0AA38H256"/>
<feature type="compositionally biased region" description="Polar residues" evidence="8">
    <location>
        <begin position="1"/>
        <end position="47"/>
    </location>
</feature>
<dbReference type="GO" id="GO:0015031">
    <property type="term" value="P:protein transport"/>
    <property type="evidence" value="ECO:0007669"/>
    <property type="project" value="UniProtKB-KW"/>
</dbReference>
<proteinExistence type="inferred from homology"/>
<evidence type="ECO:0000256" key="5">
    <source>
        <dbReference type="ARBA" id="ARBA00022927"/>
    </source>
</evidence>
<gene>
    <name evidence="9" type="ORF">MKK02DRAFT_20608</name>
</gene>
<dbReference type="PANTHER" id="PTHR31658">
    <property type="entry name" value="CONSERVED OLIGOMERIC GOLGI COMPLEX SUBUNIT 1"/>
    <property type="match status" value="1"/>
</dbReference>
<keyword evidence="7" id="KW-0472">Membrane</keyword>
<dbReference type="PANTHER" id="PTHR31658:SF0">
    <property type="entry name" value="CONSERVED OLIGOMERIC GOLGI COMPLEX SUBUNIT 1"/>
    <property type="match status" value="1"/>
</dbReference>
<evidence type="ECO:0000313" key="9">
    <source>
        <dbReference type="EMBL" id="KAI9632708.1"/>
    </source>
</evidence>
<sequence>MSTFSSLAEFTPTKASSAYSASRQYTPNPNLRHISSSSVLPSDSGASTPDYKRRARRMAEKGLIKEGERDWGNVEPDEVFRKLPVLEVRRVEGKMRQEALDKQSELRAMVGTRYRDLLTSATQISTLRTASLHLSDSLRTVANTCSNADDIAITAENSTQVSDTEDVMTLLPVAAHMKLLLDAPEALYAYLAEGEVLRAGWLWLVARVVKEGLAGMGEASEVYQPLLAKQWEVLVPFRAQIVQRASEKLRSKDKIETRTLAETLLTIVLLDNLPVPEALSLLLSQRSLALRDLLAHPTASAPAPGPSSRTGKSVEPSLPPAGPSIGDVLGSAVQCLLSTSEAAHQVFAKQSDRSESLLEELIRLVQKGDINPPTITQHTPLRRSSSSTHTRRASRLVSISLPFNDPSSPSTSDVPPITTIRILRSLPSSQILLRHLPASITGFTPFITPPQSPDLDTQLEKWQSDGLGILGGAAPAWLADLSSAQAVWAVRGSLVRAVGEGEFEGRIGKALEDEWGARTRGIWIAGFSDLVHTTEREVGRAVEEIQSKGNESDINPEKYVFSAMTFPSVASATLNIPNPVSFPTFMAGVKKRNVYRTPLLDRVLSVLEDQARALQSDVRGLPEGLVGVYTELVADALERIVAVLRASLDGLREMEDGGEKRVYAELLVGRVALFLARQSTFLEDLSGRPKTSSGELRCAGLLLNQADLPDPILTSLISLHADSTSSWRTTSITTALTHLTPLFSPLRGPREVLASWQGPHPISPSASVVVTLNSLVKAIRHLGIPPSPPSPDGKGEEQQQVVRQLVEGFVDSALELEGWAEMKDESCVQAVVDLGFLCLVRGGKVADDAAVQGMLNRKLTPQIPESYQTTLPPLLSPILAESLRRVQLILHPILTHLPPTLTPSLDLSATSAPAKTRGPADTPGTTEFRSPIAVAKPGKRFGLVSIAS</sequence>
<feature type="compositionally biased region" description="Low complexity" evidence="8">
    <location>
        <begin position="299"/>
        <end position="308"/>
    </location>
</feature>
<keyword evidence="10" id="KW-1185">Reference proteome</keyword>
<accession>A0AA38H256</accession>
<reference evidence="9" key="1">
    <citation type="journal article" date="2022" name="G3 (Bethesda)">
        <title>High quality genome of the basidiomycete yeast Dioszegia hungarica PDD-24b-2 isolated from cloud water.</title>
        <authorList>
            <person name="Jarrige D."/>
            <person name="Haridas S."/>
            <person name="Bleykasten-Grosshans C."/>
            <person name="Joly M."/>
            <person name="Nadalig T."/>
            <person name="Sancelme M."/>
            <person name="Vuilleumier S."/>
            <person name="Grigoriev I.V."/>
            <person name="Amato P."/>
            <person name="Bringel F."/>
        </authorList>
    </citation>
    <scope>NUCLEOTIDE SEQUENCE</scope>
    <source>
        <strain evidence="9">PDD-24b-2</strain>
    </source>
</reference>
<evidence type="ECO:0000256" key="2">
    <source>
        <dbReference type="ARBA" id="ARBA00006653"/>
    </source>
</evidence>
<dbReference type="RefSeq" id="XP_052942485.1">
    <property type="nucleotide sequence ID" value="XM_053086284.1"/>
</dbReference>
<comment type="similarity">
    <text evidence="2">Belongs to the COG1 family.</text>
</comment>
<keyword evidence="6" id="KW-0333">Golgi apparatus</keyword>
<keyword evidence="5" id="KW-0653">Protein transport</keyword>
<evidence type="ECO:0000256" key="7">
    <source>
        <dbReference type="ARBA" id="ARBA00023136"/>
    </source>
</evidence>
<evidence type="ECO:0000256" key="8">
    <source>
        <dbReference type="SAM" id="MobiDB-lite"/>
    </source>
</evidence>
<dbReference type="InterPro" id="IPR033370">
    <property type="entry name" value="COG1"/>
</dbReference>
<feature type="region of interest" description="Disordered" evidence="8">
    <location>
        <begin position="297"/>
        <end position="323"/>
    </location>
</feature>
<protein>
    <recommendedName>
        <fullName evidence="3">Conserved oligomeric Golgi complex subunit 1</fullName>
    </recommendedName>
</protein>
<keyword evidence="4" id="KW-0813">Transport</keyword>
<dbReference type="EMBL" id="JAKWFO010000014">
    <property type="protein sequence ID" value="KAI9632708.1"/>
    <property type="molecule type" value="Genomic_DNA"/>
</dbReference>
<evidence type="ECO:0000256" key="3">
    <source>
        <dbReference type="ARBA" id="ARBA00020978"/>
    </source>
</evidence>
<evidence type="ECO:0000256" key="6">
    <source>
        <dbReference type="ARBA" id="ARBA00023034"/>
    </source>
</evidence>
<dbReference type="Pfam" id="PF08700">
    <property type="entry name" value="VPS51_Exo84_N"/>
    <property type="match status" value="1"/>
</dbReference>
<organism evidence="9 10">
    <name type="scientific">Dioszegia hungarica</name>
    <dbReference type="NCBI Taxonomy" id="4972"/>
    <lineage>
        <taxon>Eukaryota</taxon>
        <taxon>Fungi</taxon>
        <taxon>Dikarya</taxon>
        <taxon>Basidiomycota</taxon>
        <taxon>Agaricomycotina</taxon>
        <taxon>Tremellomycetes</taxon>
        <taxon>Tremellales</taxon>
        <taxon>Bulleribasidiaceae</taxon>
        <taxon>Dioszegia</taxon>
    </lineage>
</organism>
<comment type="caution">
    <text evidence="9">The sequence shown here is derived from an EMBL/GenBank/DDBJ whole genome shotgun (WGS) entry which is preliminary data.</text>
</comment>
<dbReference type="Proteomes" id="UP001164286">
    <property type="component" value="Unassembled WGS sequence"/>
</dbReference>
<name>A0AA38H256_9TREE</name>
<evidence type="ECO:0000313" key="10">
    <source>
        <dbReference type="Proteomes" id="UP001164286"/>
    </source>
</evidence>
<feature type="region of interest" description="Disordered" evidence="8">
    <location>
        <begin position="371"/>
        <end position="391"/>
    </location>
</feature>
<dbReference type="GO" id="GO:0017119">
    <property type="term" value="C:Golgi transport complex"/>
    <property type="evidence" value="ECO:0007669"/>
    <property type="project" value="InterPro"/>
</dbReference>
<evidence type="ECO:0000256" key="1">
    <source>
        <dbReference type="ARBA" id="ARBA00004395"/>
    </source>
</evidence>
<comment type="subcellular location">
    <subcellularLocation>
        <location evidence="1">Golgi apparatus membrane</location>
        <topology evidence="1">Peripheral membrane protein</topology>
    </subcellularLocation>
</comment>
<dbReference type="GeneID" id="77725485"/>